<dbReference type="ESTHER" id="cioin-Cin16330">
    <property type="family name" value="Carb_B_Chordata"/>
</dbReference>
<comment type="similarity">
    <text evidence="1 3">Belongs to the type-B carboxylesterase/lipase family.</text>
</comment>
<reference evidence="5" key="3">
    <citation type="submission" date="2025-08" db="UniProtKB">
        <authorList>
            <consortium name="Ensembl"/>
        </authorList>
    </citation>
    <scope>IDENTIFICATION</scope>
</reference>
<sequence length="573" mass="63858">MSESPCVETAKGPVRGKVVGSSKYPNAKQVYRFSSIPFAKPPVGDLRFERPQDSEPWSEVLDATRQIVSPMQDTSAWEQLKAYVVSDDLSKEENENVSEDCLYLNVYTNTVNNKANLPVLVWLYGGGLTMGGALGYNGQTICSMQDVVVVIPNYRVNVFGFFTAGKNTKWKGNMGFFDQLKALEWVKHNIKVFGGNPDNVTLFGQSAGAVSVGYHVMSPLSRGYFHRAISHSGTATMPISIPYHTAKLTSDCPNNFGCTTTDPDEMVAALKKVSAEKILEAQGEAYKKFPMGAFGLTVDGEFILGEGTETITKPESIAPVPYIVGCNNTESLYGFNHSILIRLSHTIIHINVSNLISLPCKTAAKKYSVTQDSQREAVGKLLKEKYIQNYSVDDKHRWSKTAGEMFADMWFIIPSLLQANAHADAGHPTYFYYMTQAAKVFHSKEYVLSGELKPKVDFCECDHGDDLIYTFGYPHSTTKLAPVVKFTDEERKMSEQWMNYIANFAKTGNPNTGDKEVPLQWPIYKSSERNHLTAQFPFGIGQNLSGDKFKFHTETIAEILVEYIPRHSLISFI</sequence>
<dbReference type="PANTHER" id="PTHR11559">
    <property type="entry name" value="CARBOXYLESTERASE"/>
    <property type="match status" value="1"/>
</dbReference>
<proteinExistence type="inferred from homology"/>
<dbReference type="GeneTree" id="ENSGT00940000164234"/>
<dbReference type="InterPro" id="IPR050309">
    <property type="entry name" value="Type-B_Carboxylest/Lipase"/>
</dbReference>
<dbReference type="Proteomes" id="UP000008144">
    <property type="component" value="Chromosome 2"/>
</dbReference>
<dbReference type="FunCoup" id="F6ZUI8">
    <property type="interactions" value="3"/>
</dbReference>
<reference evidence="6" key="1">
    <citation type="journal article" date="2002" name="Science">
        <title>The draft genome of Ciona intestinalis: insights into chordate and vertebrate origins.</title>
        <authorList>
            <person name="Dehal P."/>
            <person name="Satou Y."/>
            <person name="Campbell R.K."/>
            <person name="Chapman J."/>
            <person name="Degnan B."/>
            <person name="De Tomaso A."/>
            <person name="Davidson B."/>
            <person name="Di Gregorio A."/>
            <person name="Gelpke M."/>
            <person name="Goodstein D.M."/>
            <person name="Harafuji N."/>
            <person name="Hastings K.E."/>
            <person name="Ho I."/>
            <person name="Hotta K."/>
            <person name="Huang W."/>
            <person name="Kawashima T."/>
            <person name="Lemaire P."/>
            <person name="Martinez D."/>
            <person name="Meinertzhagen I.A."/>
            <person name="Necula S."/>
            <person name="Nonaka M."/>
            <person name="Putnam N."/>
            <person name="Rash S."/>
            <person name="Saiga H."/>
            <person name="Satake M."/>
            <person name="Terry A."/>
            <person name="Yamada L."/>
            <person name="Wang H.G."/>
            <person name="Awazu S."/>
            <person name="Azumi K."/>
            <person name="Boore J."/>
            <person name="Branno M."/>
            <person name="Chin-Bow S."/>
            <person name="DeSantis R."/>
            <person name="Doyle S."/>
            <person name="Francino P."/>
            <person name="Keys D.N."/>
            <person name="Haga S."/>
            <person name="Hayashi H."/>
            <person name="Hino K."/>
            <person name="Imai K.S."/>
            <person name="Inaba K."/>
            <person name="Kano S."/>
            <person name="Kobayashi K."/>
            <person name="Kobayashi M."/>
            <person name="Lee B.I."/>
            <person name="Makabe K.W."/>
            <person name="Manohar C."/>
            <person name="Matassi G."/>
            <person name="Medina M."/>
            <person name="Mochizuki Y."/>
            <person name="Mount S."/>
            <person name="Morishita T."/>
            <person name="Miura S."/>
            <person name="Nakayama A."/>
            <person name="Nishizaka S."/>
            <person name="Nomoto H."/>
            <person name="Ohta F."/>
            <person name="Oishi K."/>
            <person name="Rigoutsos I."/>
            <person name="Sano M."/>
            <person name="Sasaki A."/>
            <person name="Sasakura Y."/>
            <person name="Shoguchi E."/>
            <person name="Shin-i T."/>
            <person name="Spagnuolo A."/>
            <person name="Stainier D."/>
            <person name="Suzuki M.M."/>
            <person name="Tassy O."/>
            <person name="Takatori N."/>
            <person name="Tokuoka M."/>
            <person name="Yagi K."/>
            <person name="Yoshizaki F."/>
            <person name="Wada S."/>
            <person name="Zhang C."/>
            <person name="Hyatt P.D."/>
            <person name="Larimer F."/>
            <person name="Detter C."/>
            <person name="Doggett N."/>
            <person name="Glavina T."/>
            <person name="Hawkins T."/>
            <person name="Richardson P."/>
            <person name="Lucas S."/>
            <person name="Kohara Y."/>
            <person name="Levine M."/>
            <person name="Satoh N."/>
            <person name="Rokhsar D.S."/>
        </authorList>
    </citation>
    <scope>NUCLEOTIDE SEQUENCE [LARGE SCALE GENOMIC DNA]</scope>
</reference>
<dbReference type="InterPro" id="IPR002018">
    <property type="entry name" value="CarbesteraseB"/>
</dbReference>
<dbReference type="PROSITE" id="PS00122">
    <property type="entry name" value="CARBOXYLESTERASE_B_1"/>
    <property type="match status" value="1"/>
</dbReference>
<dbReference type="InParanoid" id="F6ZUI8"/>
<evidence type="ECO:0000256" key="2">
    <source>
        <dbReference type="ARBA" id="ARBA00022801"/>
    </source>
</evidence>
<protein>
    <recommendedName>
        <fullName evidence="3">Carboxylic ester hydrolase</fullName>
        <ecNumber evidence="3">3.1.1.-</ecNumber>
    </recommendedName>
</protein>
<dbReference type="Pfam" id="PF00135">
    <property type="entry name" value="COesterase"/>
    <property type="match status" value="1"/>
</dbReference>
<dbReference type="EC" id="3.1.1.-" evidence="3"/>
<dbReference type="Gene3D" id="3.40.50.1820">
    <property type="entry name" value="alpha/beta hydrolase"/>
    <property type="match status" value="1"/>
</dbReference>
<dbReference type="FunFam" id="3.40.50.1820:FF:000580">
    <property type="entry name" value="Carboxylic ester hydrolase"/>
    <property type="match status" value="1"/>
</dbReference>
<evidence type="ECO:0000256" key="1">
    <source>
        <dbReference type="ARBA" id="ARBA00005964"/>
    </source>
</evidence>
<organism evidence="5 6">
    <name type="scientific">Ciona intestinalis</name>
    <name type="common">Transparent sea squirt</name>
    <name type="synonym">Ascidia intestinalis</name>
    <dbReference type="NCBI Taxonomy" id="7719"/>
    <lineage>
        <taxon>Eukaryota</taxon>
        <taxon>Metazoa</taxon>
        <taxon>Chordata</taxon>
        <taxon>Tunicata</taxon>
        <taxon>Ascidiacea</taxon>
        <taxon>Phlebobranchia</taxon>
        <taxon>Cionidae</taxon>
        <taxon>Ciona</taxon>
    </lineage>
</organism>
<keyword evidence="6" id="KW-1185">Reference proteome</keyword>
<reference evidence="5" key="2">
    <citation type="journal article" date="2008" name="Genome Biol.">
        <title>Improved genome assembly and evidence-based global gene model set for the chordate Ciona intestinalis: new insight into intron and operon populations.</title>
        <authorList>
            <person name="Satou Y."/>
            <person name="Mineta K."/>
            <person name="Ogasawara M."/>
            <person name="Sasakura Y."/>
            <person name="Shoguchi E."/>
            <person name="Ueno K."/>
            <person name="Yamada L."/>
            <person name="Matsumoto J."/>
            <person name="Wasserscheid J."/>
            <person name="Dewar K."/>
            <person name="Wiley G.B."/>
            <person name="Macmil S.L."/>
            <person name="Roe B.A."/>
            <person name="Zeller R.W."/>
            <person name="Hastings K.E."/>
            <person name="Lemaire P."/>
            <person name="Lindquist E."/>
            <person name="Endo T."/>
            <person name="Hotta K."/>
            <person name="Inaba K."/>
        </authorList>
    </citation>
    <scope>NUCLEOTIDE SEQUENCE [LARGE SCALE GENOMIC DNA]</scope>
    <source>
        <strain evidence="5">wild type</strain>
    </source>
</reference>
<dbReference type="Ensembl" id="ENSCINT00000022126.2">
    <property type="protein sequence ID" value="ENSCINP00000021880.2"/>
    <property type="gene ID" value="ENSCING00000023496.1"/>
</dbReference>
<dbReference type="GO" id="GO:0016787">
    <property type="term" value="F:hydrolase activity"/>
    <property type="evidence" value="ECO:0007669"/>
    <property type="project" value="UniProtKB-KW"/>
</dbReference>
<evidence type="ECO:0000259" key="4">
    <source>
        <dbReference type="Pfam" id="PF00135"/>
    </source>
</evidence>
<dbReference type="STRING" id="7719.ENSCINP00000021880"/>
<dbReference type="OMA" id="MMGMTSE"/>
<evidence type="ECO:0000313" key="5">
    <source>
        <dbReference type="Ensembl" id="ENSCINP00000021880.2"/>
    </source>
</evidence>
<feature type="domain" description="Carboxylesterase type B" evidence="4">
    <location>
        <begin position="4"/>
        <end position="550"/>
    </location>
</feature>
<accession>F6ZUI8</accession>
<reference evidence="5" key="4">
    <citation type="submission" date="2025-09" db="UniProtKB">
        <authorList>
            <consortium name="Ensembl"/>
        </authorList>
    </citation>
    <scope>IDENTIFICATION</scope>
</reference>
<name>F6ZUI8_CIOIN</name>
<dbReference type="SUPFAM" id="SSF53474">
    <property type="entry name" value="alpha/beta-Hydrolases"/>
    <property type="match status" value="1"/>
</dbReference>
<keyword evidence="2 3" id="KW-0378">Hydrolase</keyword>
<dbReference type="InterPro" id="IPR029058">
    <property type="entry name" value="AB_hydrolase_fold"/>
</dbReference>
<dbReference type="HOGENOM" id="CLU_006586_13_0_1"/>
<dbReference type="InterPro" id="IPR019826">
    <property type="entry name" value="Carboxylesterase_B_AS"/>
</dbReference>
<dbReference type="EMBL" id="EAAA01001471">
    <property type="status" value="NOT_ANNOTATED_CDS"/>
    <property type="molecule type" value="Genomic_DNA"/>
</dbReference>
<evidence type="ECO:0000313" key="6">
    <source>
        <dbReference type="Proteomes" id="UP000008144"/>
    </source>
</evidence>
<evidence type="ECO:0000256" key="3">
    <source>
        <dbReference type="RuleBase" id="RU361235"/>
    </source>
</evidence>
<dbReference type="AlphaFoldDB" id="F6ZUI8"/>